<name>A0A4R6M9J0_9GAMM</name>
<dbReference type="EMBL" id="SNXC01000011">
    <property type="protein sequence ID" value="TDO98177.1"/>
    <property type="molecule type" value="Genomic_DNA"/>
</dbReference>
<dbReference type="InterPro" id="IPR053378">
    <property type="entry name" value="Prenyl_diphosphate_synthase"/>
</dbReference>
<dbReference type="GO" id="GO:0004659">
    <property type="term" value="F:prenyltransferase activity"/>
    <property type="evidence" value="ECO:0007669"/>
    <property type="project" value="InterPro"/>
</dbReference>
<keyword evidence="9" id="KW-1185">Reference proteome</keyword>
<dbReference type="AlphaFoldDB" id="A0A4R6M9J0"/>
<proteinExistence type="inferred from homology"/>
<dbReference type="Gene3D" id="1.10.600.10">
    <property type="entry name" value="Farnesyl Diphosphate Synthase"/>
    <property type="match status" value="1"/>
</dbReference>
<dbReference type="SFLD" id="SFLDG01017">
    <property type="entry name" value="Polyprenyl_Transferase_Like"/>
    <property type="match status" value="1"/>
</dbReference>
<reference evidence="8 9" key="1">
    <citation type="submission" date="2019-03" db="EMBL/GenBank/DDBJ databases">
        <title>Genomic Encyclopedia of Type Strains, Phase III (KMG-III): the genomes of soil and plant-associated and newly described type strains.</title>
        <authorList>
            <person name="Whitman W."/>
        </authorList>
    </citation>
    <scope>NUCLEOTIDE SEQUENCE [LARGE SCALE GENOMIC DNA]</scope>
    <source>
        <strain evidence="8 9">CECT 7378</strain>
    </source>
</reference>
<evidence type="ECO:0000256" key="6">
    <source>
        <dbReference type="ARBA" id="ARBA00023229"/>
    </source>
</evidence>
<accession>A0A4R6M9J0</accession>
<dbReference type="PROSITE" id="PS00723">
    <property type="entry name" value="POLYPRENYL_SYNTHASE_1"/>
    <property type="match status" value="1"/>
</dbReference>
<dbReference type="OrthoDB" id="9805316at2"/>
<keyword evidence="5" id="KW-0460">Magnesium</keyword>
<evidence type="ECO:0000256" key="3">
    <source>
        <dbReference type="ARBA" id="ARBA00022679"/>
    </source>
</evidence>
<dbReference type="RefSeq" id="WP_133503606.1">
    <property type="nucleotide sequence ID" value="NZ_SNXC01000011.1"/>
</dbReference>
<keyword evidence="3 7" id="KW-0808">Transferase</keyword>
<dbReference type="InterPro" id="IPR008949">
    <property type="entry name" value="Isoprenoid_synthase_dom_sf"/>
</dbReference>
<dbReference type="GO" id="GO:0046872">
    <property type="term" value="F:metal ion binding"/>
    <property type="evidence" value="ECO:0007669"/>
    <property type="project" value="UniProtKB-KW"/>
</dbReference>
<dbReference type="InterPro" id="IPR000092">
    <property type="entry name" value="Polyprenyl_synt"/>
</dbReference>
<dbReference type="PANTHER" id="PTHR43281:SF1">
    <property type="entry name" value="FARNESYL DIPHOSPHATE SYNTHASE"/>
    <property type="match status" value="1"/>
</dbReference>
<comment type="cofactor">
    <cofactor evidence="1">
        <name>Mg(2+)</name>
        <dbReference type="ChEBI" id="CHEBI:18420"/>
    </cofactor>
</comment>
<sequence>MNLEQFSRYSCERVDQYLTDRLTHYNAANYLHEAIQYSLFNGGKRVRPMLVYATAQLFSKPNSLTDAAAAALESIHAYSLVHDDLPAMDDDDLRRGKPTCHIQFDEATAILAGDALQTFAFELLSAPYNHQSEHLPSNHESLQLKLVRSLSHASGRFGMVTGQMIDLNNVNQSITLKALEEMHQHKTGALIRASVLMGAQSVGIEDIETLARLDTYAAAIGLAFQVQDDIIDLTSDTQTLGKNQFSDAEANKPTYPKLLGLNGAKEKANALKEEAIAAISPFGDEAAPLIQLANYIISRNH</sequence>
<dbReference type="Pfam" id="PF00348">
    <property type="entry name" value="polyprenyl_synt"/>
    <property type="match status" value="1"/>
</dbReference>
<comment type="similarity">
    <text evidence="2 7">Belongs to the FPP/GGPP synthase family.</text>
</comment>
<evidence type="ECO:0000313" key="9">
    <source>
        <dbReference type="Proteomes" id="UP000294656"/>
    </source>
</evidence>
<dbReference type="PANTHER" id="PTHR43281">
    <property type="entry name" value="FARNESYL DIPHOSPHATE SYNTHASE"/>
    <property type="match status" value="1"/>
</dbReference>
<evidence type="ECO:0000256" key="4">
    <source>
        <dbReference type="ARBA" id="ARBA00022723"/>
    </source>
</evidence>
<evidence type="ECO:0000256" key="1">
    <source>
        <dbReference type="ARBA" id="ARBA00001946"/>
    </source>
</evidence>
<dbReference type="FunFam" id="1.10.600.10:FF:000001">
    <property type="entry name" value="Geranylgeranyl diphosphate synthase"/>
    <property type="match status" value="1"/>
</dbReference>
<dbReference type="SUPFAM" id="SSF48576">
    <property type="entry name" value="Terpenoid synthases"/>
    <property type="match status" value="1"/>
</dbReference>
<evidence type="ECO:0000256" key="7">
    <source>
        <dbReference type="RuleBase" id="RU004466"/>
    </source>
</evidence>
<dbReference type="Proteomes" id="UP000294656">
    <property type="component" value="Unassembled WGS sequence"/>
</dbReference>
<comment type="caution">
    <text evidence="8">The sequence shown here is derived from an EMBL/GenBank/DDBJ whole genome shotgun (WGS) entry which is preliminary data.</text>
</comment>
<keyword evidence="4" id="KW-0479">Metal-binding</keyword>
<dbReference type="GO" id="GO:0016114">
    <property type="term" value="P:terpenoid biosynthetic process"/>
    <property type="evidence" value="ECO:0007669"/>
    <property type="project" value="UniProtKB-ARBA"/>
</dbReference>
<gene>
    <name evidence="8" type="ORF">DFP79_1815</name>
</gene>
<organism evidence="8 9">
    <name type="scientific">Marinomonas balearica</name>
    <dbReference type="NCBI Taxonomy" id="491947"/>
    <lineage>
        <taxon>Bacteria</taxon>
        <taxon>Pseudomonadati</taxon>
        <taxon>Pseudomonadota</taxon>
        <taxon>Gammaproteobacteria</taxon>
        <taxon>Oceanospirillales</taxon>
        <taxon>Oceanospirillaceae</taxon>
        <taxon>Marinomonas</taxon>
    </lineage>
</organism>
<evidence type="ECO:0000313" key="8">
    <source>
        <dbReference type="EMBL" id="TDO98177.1"/>
    </source>
</evidence>
<protein>
    <submittedName>
        <fullName evidence="8">Farnesyl diphosphate synthase/geranylgeranyl diphosphate synthase type II</fullName>
    </submittedName>
</protein>
<dbReference type="GO" id="GO:0005737">
    <property type="term" value="C:cytoplasm"/>
    <property type="evidence" value="ECO:0007669"/>
    <property type="project" value="UniProtKB-ARBA"/>
</dbReference>
<keyword evidence="6" id="KW-0414">Isoprene biosynthesis</keyword>
<dbReference type="CDD" id="cd00685">
    <property type="entry name" value="Trans_IPPS_HT"/>
    <property type="match status" value="1"/>
</dbReference>
<dbReference type="GO" id="GO:0008654">
    <property type="term" value="P:phospholipid biosynthetic process"/>
    <property type="evidence" value="ECO:0007669"/>
    <property type="project" value="UniProtKB-ARBA"/>
</dbReference>
<evidence type="ECO:0000256" key="2">
    <source>
        <dbReference type="ARBA" id="ARBA00006706"/>
    </source>
</evidence>
<dbReference type="PROSITE" id="PS00444">
    <property type="entry name" value="POLYPRENYL_SYNTHASE_2"/>
    <property type="match status" value="1"/>
</dbReference>
<dbReference type="InterPro" id="IPR033749">
    <property type="entry name" value="Polyprenyl_synt_CS"/>
</dbReference>
<dbReference type="SFLD" id="SFLDS00005">
    <property type="entry name" value="Isoprenoid_Synthase_Type_I"/>
    <property type="match status" value="1"/>
</dbReference>
<evidence type="ECO:0000256" key="5">
    <source>
        <dbReference type="ARBA" id="ARBA00022842"/>
    </source>
</evidence>
<dbReference type="NCBIfam" id="NF045485">
    <property type="entry name" value="FPPsyn"/>
    <property type="match status" value="1"/>
</dbReference>